<dbReference type="GO" id="GO:0019441">
    <property type="term" value="P:L-tryptophan catabolic process to kynurenine"/>
    <property type="evidence" value="ECO:0007669"/>
    <property type="project" value="InterPro"/>
</dbReference>
<comment type="caution">
    <text evidence="1">The sequence shown here is derived from an EMBL/GenBank/DDBJ whole genome shotgun (WGS) entry which is preliminary data.</text>
</comment>
<dbReference type="InterPro" id="IPR007325">
    <property type="entry name" value="KFase/CYL"/>
</dbReference>
<dbReference type="InterPro" id="IPR037175">
    <property type="entry name" value="KFase_sf"/>
</dbReference>
<dbReference type="EMBL" id="DSJL01000011">
    <property type="protein sequence ID" value="HEF65623.1"/>
    <property type="molecule type" value="Genomic_DNA"/>
</dbReference>
<sequence length="234" mass="25497">MNCRRRLRMVIIDLTHPFDASIPMFPGLPQPELVEYRTRTATAASYASGTSFVIHRYTFIGNSGTYLDAPFHRYEDGADLATLPLERTADLPGVVIDVRWLVAQGQLGIGPERFAGLELARCAVLICTGWDRHWGTERYLAANPHLVGEAAESLITAGAVLVGIDSWNIDNVADLSRPVHSKLLAAGIPIVENLRNLSSLIGRTFRFHAAPIPIRAGSAVPVRAYAVLSETAGR</sequence>
<dbReference type="Pfam" id="PF04199">
    <property type="entry name" value="Cyclase"/>
    <property type="match status" value="1"/>
</dbReference>
<dbReference type="AlphaFoldDB" id="A0A7C1FZ68"/>
<evidence type="ECO:0000313" key="1">
    <source>
        <dbReference type="EMBL" id="HEF65623.1"/>
    </source>
</evidence>
<proteinExistence type="predicted"/>
<name>A0A7C1FZ68_THERO</name>
<dbReference type="SUPFAM" id="SSF102198">
    <property type="entry name" value="Putative cyclase"/>
    <property type="match status" value="1"/>
</dbReference>
<protein>
    <submittedName>
        <fullName evidence="1">Cyclase family protein</fullName>
    </submittedName>
</protein>
<accession>A0A7C1FZ68</accession>
<dbReference type="Gene3D" id="3.50.30.50">
    <property type="entry name" value="Putative cyclase"/>
    <property type="match status" value="1"/>
</dbReference>
<dbReference type="PANTHER" id="PTHR31118:SF32">
    <property type="entry name" value="KYNURENINE FORMAMIDASE"/>
    <property type="match status" value="1"/>
</dbReference>
<organism evidence="1">
    <name type="scientific">Thermomicrobium roseum</name>
    <dbReference type="NCBI Taxonomy" id="500"/>
    <lineage>
        <taxon>Bacteria</taxon>
        <taxon>Pseudomonadati</taxon>
        <taxon>Thermomicrobiota</taxon>
        <taxon>Thermomicrobia</taxon>
        <taxon>Thermomicrobiales</taxon>
        <taxon>Thermomicrobiaceae</taxon>
        <taxon>Thermomicrobium</taxon>
    </lineage>
</organism>
<dbReference type="PANTHER" id="PTHR31118">
    <property type="entry name" value="CYCLASE-LIKE PROTEIN 2"/>
    <property type="match status" value="1"/>
</dbReference>
<dbReference type="GO" id="GO:0004061">
    <property type="term" value="F:arylformamidase activity"/>
    <property type="evidence" value="ECO:0007669"/>
    <property type="project" value="InterPro"/>
</dbReference>
<reference evidence="1" key="1">
    <citation type="journal article" date="2020" name="mSystems">
        <title>Genome- and Community-Level Interaction Insights into Carbon Utilization and Element Cycling Functions of Hydrothermarchaeota in Hydrothermal Sediment.</title>
        <authorList>
            <person name="Zhou Z."/>
            <person name="Liu Y."/>
            <person name="Xu W."/>
            <person name="Pan J."/>
            <person name="Luo Z.H."/>
            <person name="Li M."/>
        </authorList>
    </citation>
    <scope>NUCLEOTIDE SEQUENCE [LARGE SCALE GENOMIC DNA]</scope>
    <source>
        <strain evidence="1">SpSt-222</strain>
    </source>
</reference>
<gene>
    <name evidence="1" type="ORF">ENP47_08510</name>
</gene>